<dbReference type="SMART" id="SM00115">
    <property type="entry name" value="CASc"/>
    <property type="match status" value="1"/>
</dbReference>
<dbReference type="Pfam" id="PF00656">
    <property type="entry name" value="Peptidase_C14"/>
    <property type="match status" value="1"/>
</dbReference>
<feature type="domain" description="Caspase family p20" evidence="9">
    <location>
        <begin position="67"/>
        <end position="189"/>
    </location>
</feature>
<reference evidence="10 11" key="1">
    <citation type="submission" date="2024-08" db="EMBL/GenBank/DDBJ databases">
        <authorList>
            <person name="Cucini C."/>
            <person name="Frati F."/>
        </authorList>
    </citation>
    <scope>NUCLEOTIDE SEQUENCE [LARGE SCALE GENOMIC DNA]</scope>
</reference>
<feature type="domain" description="Caspase family p10" evidence="8">
    <location>
        <begin position="213"/>
        <end position="306"/>
    </location>
</feature>
<evidence type="ECO:0000259" key="8">
    <source>
        <dbReference type="PROSITE" id="PS50207"/>
    </source>
</evidence>
<dbReference type="EMBL" id="CAXLJM020000028">
    <property type="protein sequence ID" value="CAL8096741.1"/>
    <property type="molecule type" value="Genomic_DNA"/>
</dbReference>
<dbReference type="InterPro" id="IPR029030">
    <property type="entry name" value="Caspase-like_dom_sf"/>
</dbReference>
<organism evidence="10 11">
    <name type="scientific">Orchesella dallaii</name>
    <dbReference type="NCBI Taxonomy" id="48710"/>
    <lineage>
        <taxon>Eukaryota</taxon>
        <taxon>Metazoa</taxon>
        <taxon>Ecdysozoa</taxon>
        <taxon>Arthropoda</taxon>
        <taxon>Hexapoda</taxon>
        <taxon>Collembola</taxon>
        <taxon>Entomobryomorpha</taxon>
        <taxon>Entomobryoidea</taxon>
        <taxon>Orchesellidae</taxon>
        <taxon>Orchesellinae</taxon>
        <taxon>Orchesella</taxon>
    </lineage>
</organism>
<comment type="caution">
    <text evidence="10">The sequence shown here is derived from an EMBL/GenBank/DDBJ whole genome shotgun (WGS) entry which is preliminary data.</text>
</comment>
<dbReference type="Proteomes" id="UP001642540">
    <property type="component" value="Unassembled WGS sequence"/>
</dbReference>
<accession>A0ABP1QBA5</accession>
<dbReference type="InterPro" id="IPR015917">
    <property type="entry name" value="Pept_C14A"/>
</dbReference>
<dbReference type="InterPro" id="IPR002398">
    <property type="entry name" value="Pept_C14"/>
</dbReference>
<dbReference type="Gene3D" id="3.40.50.1460">
    <property type="match status" value="1"/>
</dbReference>
<sequence>MESEKQEDPIPDKHESLANNGNNNHLPDETDAKSWTESVVESVSSKPNTAVMPVGRDSEVYNMRHPNRGKAVIFNHMKFENGQSTRHGTETDEQKLKNCLLRLGFEVFVHRDLKRLEIMDVLHELRKEDHSDSDCLLIVVLSHGEKNKIYCSDSEYKPEMLWDSFTADVCPTLAGKPKIFFIQACRGDQLDSGIVLKANRTQTDSLPQKEEIMNYVVPNRADFLIVYSTVEGYYSWRNTTEGSWFVQSLTKVLTSHKNKKDLLSMMTIVCREVALNFESNVPSNPTFDQKKQIPMINSTLIRDVYL</sequence>
<evidence type="ECO:0000259" key="9">
    <source>
        <dbReference type="PROSITE" id="PS50208"/>
    </source>
</evidence>
<dbReference type="PROSITE" id="PS50208">
    <property type="entry name" value="CASPASE_P20"/>
    <property type="match status" value="1"/>
</dbReference>
<dbReference type="SUPFAM" id="SSF52129">
    <property type="entry name" value="Caspase-like"/>
    <property type="match status" value="1"/>
</dbReference>
<evidence type="ECO:0000256" key="1">
    <source>
        <dbReference type="ARBA" id="ARBA00010134"/>
    </source>
</evidence>
<feature type="region of interest" description="Disordered" evidence="7">
    <location>
        <begin position="1"/>
        <end position="53"/>
    </location>
</feature>
<keyword evidence="2" id="KW-0645">Protease</keyword>
<keyword evidence="3" id="KW-0378">Hydrolase</keyword>
<keyword evidence="4" id="KW-0788">Thiol protease</keyword>
<evidence type="ECO:0000256" key="4">
    <source>
        <dbReference type="ARBA" id="ARBA00022807"/>
    </source>
</evidence>
<evidence type="ECO:0008006" key="12">
    <source>
        <dbReference type="Google" id="ProtNLM"/>
    </source>
</evidence>
<evidence type="ECO:0000256" key="5">
    <source>
        <dbReference type="ARBA" id="ARBA00023145"/>
    </source>
</evidence>
<dbReference type="PROSITE" id="PS01122">
    <property type="entry name" value="CASPASE_CYS"/>
    <property type="match status" value="1"/>
</dbReference>
<gene>
    <name evidence="10" type="ORF">ODALV1_LOCUS9437</name>
</gene>
<dbReference type="PANTHER" id="PTHR10454:SF232">
    <property type="entry name" value="AT03047P-RELATED"/>
    <property type="match status" value="1"/>
</dbReference>
<dbReference type="PROSITE" id="PS50207">
    <property type="entry name" value="CASPASE_P10"/>
    <property type="match status" value="1"/>
</dbReference>
<comment type="similarity">
    <text evidence="1 6">Belongs to the peptidase C14A family.</text>
</comment>
<dbReference type="InterPro" id="IPR016129">
    <property type="entry name" value="Caspase_his_AS"/>
</dbReference>
<protein>
    <recommendedName>
        <fullName evidence="12">Caspase-1</fullName>
    </recommendedName>
</protein>
<dbReference type="InterPro" id="IPR011600">
    <property type="entry name" value="Pept_C14_caspase"/>
</dbReference>
<proteinExistence type="inferred from homology"/>
<dbReference type="PANTHER" id="PTHR10454">
    <property type="entry name" value="CASPASE"/>
    <property type="match status" value="1"/>
</dbReference>
<dbReference type="PRINTS" id="PR00376">
    <property type="entry name" value="IL1BCENZYME"/>
</dbReference>
<keyword evidence="11" id="KW-1185">Reference proteome</keyword>
<dbReference type="InterPro" id="IPR033139">
    <property type="entry name" value="Caspase_cys_AS"/>
</dbReference>
<dbReference type="PIRSF" id="PIRSF038001">
    <property type="entry name" value="Caspase_ICE"/>
    <property type="match status" value="1"/>
</dbReference>
<evidence type="ECO:0000256" key="2">
    <source>
        <dbReference type="ARBA" id="ARBA00022670"/>
    </source>
</evidence>
<dbReference type="PROSITE" id="PS01121">
    <property type="entry name" value="CASPASE_HIS"/>
    <property type="match status" value="1"/>
</dbReference>
<dbReference type="CDD" id="cd00032">
    <property type="entry name" value="CASc"/>
    <property type="match status" value="1"/>
</dbReference>
<evidence type="ECO:0000256" key="7">
    <source>
        <dbReference type="SAM" id="MobiDB-lite"/>
    </source>
</evidence>
<dbReference type="InterPro" id="IPR001309">
    <property type="entry name" value="Pept_C14_p20"/>
</dbReference>
<evidence type="ECO:0000313" key="10">
    <source>
        <dbReference type="EMBL" id="CAL8096741.1"/>
    </source>
</evidence>
<evidence type="ECO:0000313" key="11">
    <source>
        <dbReference type="Proteomes" id="UP001642540"/>
    </source>
</evidence>
<evidence type="ECO:0000256" key="3">
    <source>
        <dbReference type="ARBA" id="ARBA00022801"/>
    </source>
</evidence>
<name>A0ABP1QBA5_9HEXA</name>
<dbReference type="InterPro" id="IPR002138">
    <property type="entry name" value="Pept_C14_p10"/>
</dbReference>
<keyword evidence="5" id="KW-0865">Zymogen</keyword>
<feature type="compositionally biased region" description="Basic and acidic residues" evidence="7">
    <location>
        <begin position="1"/>
        <end position="16"/>
    </location>
</feature>
<evidence type="ECO:0000256" key="6">
    <source>
        <dbReference type="RuleBase" id="RU003971"/>
    </source>
</evidence>